<evidence type="ECO:0000313" key="14">
    <source>
        <dbReference type="Proteomes" id="UP000051686"/>
    </source>
</evidence>
<dbReference type="CDD" id="cd04466">
    <property type="entry name" value="S1_YloQ_GTPase"/>
    <property type="match status" value="1"/>
</dbReference>
<evidence type="ECO:0000256" key="10">
    <source>
        <dbReference type="HAMAP-Rule" id="MF_01820"/>
    </source>
</evidence>
<proteinExistence type="inferred from homology"/>
<sequence length="294" mass="33486">MLKMTVGQIHQSLSGYYDVKTQSKVYRTRARGNFRKKNQTPLVGDWVEFKVSDQTEGYILKIMKRKNRLVRPPVANVDFAIIVTAAKEPDFSTNLLDRQLVMLEKNLIRPILYFSKIDLLNSAELSKLKIIAAAYKPYYNCILSLDPKPEEFLGTVENQLGVVMGQTGAGKSTLLNRLKPGLDLKTGEISKALSRGKHTTRKTSLFSLLNNLIADTPGFSSFELADITKEKLGSFFPEFRDRSMECRFRSCLHLNEPGCAVKEAVEKSLILKSRYLNYMQFQKEISAQKPKYRK</sequence>
<dbReference type="InterPro" id="IPR030378">
    <property type="entry name" value="G_CP_dom"/>
</dbReference>
<dbReference type="InterPro" id="IPR012340">
    <property type="entry name" value="NA-bd_OB-fold"/>
</dbReference>
<evidence type="ECO:0000256" key="9">
    <source>
        <dbReference type="ARBA" id="ARBA00023134"/>
    </source>
</evidence>
<dbReference type="GO" id="GO:0005525">
    <property type="term" value="F:GTP binding"/>
    <property type="evidence" value="ECO:0007669"/>
    <property type="project" value="UniProtKB-UniRule"/>
</dbReference>
<evidence type="ECO:0000259" key="12">
    <source>
        <dbReference type="PROSITE" id="PS51721"/>
    </source>
</evidence>
<evidence type="ECO:0000256" key="8">
    <source>
        <dbReference type="ARBA" id="ARBA00022884"/>
    </source>
</evidence>
<dbReference type="PANTHER" id="PTHR32120">
    <property type="entry name" value="SMALL RIBOSOMAL SUBUNIT BIOGENESIS GTPASE RSGA"/>
    <property type="match status" value="1"/>
</dbReference>
<keyword evidence="6 10" id="KW-0378">Hydrolase</keyword>
<dbReference type="SUPFAM" id="SSF50249">
    <property type="entry name" value="Nucleic acid-binding proteins"/>
    <property type="match status" value="1"/>
</dbReference>
<dbReference type="PANTHER" id="PTHR32120:SF11">
    <property type="entry name" value="SMALL RIBOSOMAL SUBUNIT BIOGENESIS GTPASE RSGA 1, MITOCHONDRIAL-RELATED"/>
    <property type="match status" value="1"/>
</dbReference>
<dbReference type="STRING" id="1423777.FD46_GL001836"/>
<comment type="subunit">
    <text evidence="10">Monomer. Associates with 30S ribosomal subunit, binds 16S rRNA.</text>
</comment>
<evidence type="ECO:0000256" key="3">
    <source>
        <dbReference type="ARBA" id="ARBA00022723"/>
    </source>
</evidence>
<dbReference type="Proteomes" id="UP000051686">
    <property type="component" value="Unassembled WGS sequence"/>
</dbReference>
<dbReference type="Gene3D" id="1.10.40.50">
    <property type="entry name" value="Probable gtpase engc, domain 3"/>
    <property type="match status" value="1"/>
</dbReference>
<dbReference type="InterPro" id="IPR010914">
    <property type="entry name" value="RsgA_GTPase_dom"/>
</dbReference>
<feature type="domain" description="EngC GTPase" evidence="11">
    <location>
        <begin position="75"/>
        <end position="220"/>
    </location>
</feature>
<dbReference type="SUPFAM" id="SSF52540">
    <property type="entry name" value="P-loop containing nucleoside triphosphate hydrolases"/>
    <property type="match status" value="1"/>
</dbReference>
<dbReference type="Gene3D" id="2.40.50.140">
    <property type="entry name" value="Nucleic acid-binding proteins"/>
    <property type="match status" value="1"/>
</dbReference>
<evidence type="ECO:0000256" key="6">
    <source>
        <dbReference type="ARBA" id="ARBA00022801"/>
    </source>
</evidence>
<evidence type="ECO:0000256" key="1">
    <source>
        <dbReference type="ARBA" id="ARBA00022490"/>
    </source>
</evidence>
<evidence type="ECO:0000259" key="11">
    <source>
        <dbReference type="PROSITE" id="PS50936"/>
    </source>
</evidence>
<feature type="binding site" evidence="10">
    <location>
        <position position="259"/>
    </location>
    <ligand>
        <name>Zn(2+)</name>
        <dbReference type="ChEBI" id="CHEBI:29105"/>
    </ligand>
</feature>
<dbReference type="GO" id="GO:0019843">
    <property type="term" value="F:rRNA binding"/>
    <property type="evidence" value="ECO:0007669"/>
    <property type="project" value="UniProtKB-KW"/>
</dbReference>
<dbReference type="EC" id="3.6.1.-" evidence="10"/>
<evidence type="ECO:0000256" key="5">
    <source>
        <dbReference type="ARBA" id="ARBA00022741"/>
    </source>
</evidence>
<evidence type="ECO:0000256" key="7">
    <source>
        <dbReference type="ARBA" id="ARBA00022833"/>
    </source>
</evidence>
<dbReference type="PROSITE" id="PS50936">
    <property type="entry name" value="ENGC_GTPASE"/>
    <property type="match status" value="1"/>
</dbReference>
<dbReference type="InterPro" id="IPR031944">
    <property type="entry name" value="RsgA_N"/>
</dbReference>
<comment type="similarity">
    <text evidence="10">Belongs to the TRAFAC class YlqF/YawG GTPase family. RsgA subfamily.</text>
</comment>
<organism evidence="13 14">
    <name type="scientific">Liquorilactobacillus oeni DSM 19972</name>
    <dbReference type="NCBI Taxonomy" id="1423777"/>
    <lineage>
        <taxon>Bacteria</taxon>
        <taxon>Bacillati</taxon>
        <taxon>Bacillota</taxon>
        <taxon>Bacilli</taxon>
        <taxon>Lactobacillales</taxon>
        <taxon>Lactobacillaceae</taxon>
        <taxon>Liquorilactobacillus</taxon>
    </lineage>
</organism>
<dbReference type="HAMAP" id="MF_01820">
    <property type="entry name" value="GTPase_RsgA"/>
    <property type="match status" value="1"/>
</dbReference>
<comment type="cofactor">
    <cofactor evidence="10">
        <name>Zn(2+)</name>
        <dbReference type="ChEBI" id="CHEBI:29105"/>
    </cofactor>
    <text evidence="10">Binds 1 zinc ion per subunit.</text>
</comment>
<dbReference type="InterPro" id="IPR027417">
    <property type="entry name" value="P-loop_NTPase"/>
</dbReference>
<comment type="function">
    <text evidence="10">One of several proteins that assist in the late maturation steps of the functional core of the 30S ribosomal subunit. Helps release RbfA from mature subunits. May play a role in the assembly of ribosomal proteins into the subunit. Circularly permuted GTPase that catalyzes slow GTP hydrolysis, GTPase activity is stimulated by the 30S ribosomal subunit.</text>
</comment>
<dbReference type="InterPro" id="IPR004881">
    <property type="entry name" value="Ribosome_biogen_GTPase_RsgA"/>
</dbReference>
<keyword evidence="8 10" id="KW-0694">RNA-binding</keyword>
<dbReference type="GO" id="GO:0005737">
    <property type="term" value="C:cytoplasm"/>
    <property type="evidence" value="ECO:0007669"/>
    <property type="project" value="UniProtKB-SubCell"/>
</dbReference>
<keyword evidence="14" id="KW-1185">Reference proteome</keyword>
<keyword evidence="9 10" id="KW-0342">GTP-binding</keyword>
<feature type="binding site" evidence="10">
    <location>
        <position position="253"/>
    </location>
    <ligand>
        <name>Zn(2+)</name>
        <dbReference type="ChEBI" id="CHEBI:29105"/>
    </ligand>
</feature>
<dbReference type="CDD" id="cd01854">
    <property type="entry name" value="YjeQ_EngC"/>
    <property type="match status" value="1"/>
</dbReference>
<dbReference type="PROSITE" id="PS51721">
    <property type="entry name" value="G_CP"/>
    <property type="match status" value="1"/>
</dbReference>
<keyword evidence="3 10" id="KW-0479">Metal-binding</keyword>
<evidence type="ECO:0000256" key="4">
    <source>
        <dbReference type="ARBA" id="ARBA00022730"/>
    </source>
</evidence>
<gene>
    <name evidence="10" type="primary">rsgA</name>
    <name evidence="13" type="ORF">FD46_GL001836</name>
</gene>
<dbReference type="PATRIC" id="fig|1423777.3.peg.1890"/>
<accession>A0A0R1M9B7</accession>
<dbReference type="Pfam" id="PF16745">
    <property type="entry name" value="RsgA_N"/>
    <property type="match status" value="1"/>
</dbReference>
<dbReference type="AlphaFoldDB" id="A0A0R1M9B7"/>
<dbReference type="Pfam" id="PF03193">
    <property type="entry name" value="RsgA_GTPase"/>
    <property type="match status" value="1"/>
</dbReference>
<reference evidence="13 14" key="1">
    <citation type="journal article" date="2015" name="Genome Announc.">
        <title>Expanding the biotechnology potential of lactobacilli through comparative genomics of 213 strains and associated genera.</title>
        <authorList>
            <person name="Sun Z."/>
            <person name="Harris H.M."/>
            <person name="McCann A."/>
            <person name="Guo C."/>
            <person name="Argimon S."/>
            <person name="Zhang W."/>
            <person name="Yang X."/>
            <person name="Jeffery I.B."/>
            <person name="Cooney J.C."/>
            <person name="Kagawa T.F."/>
            <person name="Liu W."/>
            <person name="Song Y."/>
            <person name="Salvetti E."/>
            <person name="Wrobel A."/>
            <person name="Rasinkangas P."/>
            <person name="Parkhill J."/>
            <person name="Rea M.C."/>
            <person name="O'Sullivan O."/>
            <person name="Ritari J."/>
            <person name="Douillard F.P."/>
            <person name="Paul Ross R."/>
            <person name="Yang R."/>
            <person name="Briner A.E."/>
            <person name="Felis G.E."/>
            <person name="de Vos W.M."/>
            <person name="Barrangou R."/>
            <person name="Klaenhammer T.R."/>
            <person name="Caufield P.W."/>
            <person name="Cui Y."/>
            <person name="Zhang H."/>
            <person name="O'Toole P.W."/>
        </authorList>
    </citation>
    <scope>NUCLEOTIDE SEQUENCE [LARGE SCALE GENOMIC DNA]</scope>
    <source>
        <strain evidence="13 14">DSM 19972</strain>
    </source>
</reference>
<dbReference type="GO" id="GO:0042274">
    <property type="term" value="P:ribosomal small subunit biogenesis"/>
    <property type="evidence" value="ECO:0007669"/>
    <property type="project" value="UniProtKB-UniRule"/>
</dbReference>
<dbReference type="EMBL" id="AZEH01000039">
    <property type="protein sequence ID" value="KRL04700.1"/>
    <property type="molecule type" value="Genomic_DNA"/>
</dbReference>
<comment type="caution">
    <text evidence="13">The sequence shown here is derived from an EMBL/GenBank/DDBJ whole genome shotgun (WGS) entry which is preliminary data.</text>
</comment>
<name>A0A0R1M9B7_9LACO</name>
<keyword evidence="7 10" id="KW-0862">Zinc</keyword>
<protein>
    <recommendedName>
        <fullName evidence="10">Small ribosomal subunit biogenesis GTPase RsgA</fullName>
        <ecNumber evidence="10">3.6.1.-</ecNumber>
    </recommendedName>
</protein>
<comment type="subcellular location">
    <subcellularLocation>
        <location evidence="10">Cytoplasm</location>
    </subcellularLocation>
</comment>
<dbReference type="GO" id="GO:0046872">
    <property type="term" value="F:metal ion binding"/>
    <property type="evidence" value="ECO:0007669"/>
    <property type="project" value="UniProtKB-KW"/>
</dbReference>
<dbReference type="GO" id="GO:0003924">
    <property type="term" value="F:GTPase activity"/>
    <property type="evidence" value="ECO:0007669"/>
    <property type="project" value="UniProtKB-UniRule"/>
</dbReference>
<keyword evidence="4 10" id="KW-0699">rRNA-binding</keyword>
<dbReference type="NCBIfam" id="TIGR00157">
    <property type="entry name" value="ribosome small subunit-dependent GTPase A"/>
    <property type="match status" value="1"/>
</dbReference>
<feature type="domain" description="CP-type G" evidence="12">
    <location>
        <begin position="66"/>
        <end position="222"/>
    </location>
</feature>
<dbReference type="Gene3D" id="3.40.50.300">
    <property type="entry name" value="P-loop containing nucleotide triphosphate hydrolases"/>
    <property type="match status" value="1"/>
</dbReference>
<keyword evidence="5 10" id="KW-0547">Nucleotide-binding</keyword>
<feature type="binding site" evidence="10">
    <location>
        <position position="246"/>
    </location>
    <ligand>
        <name>Zn(2+)</name>
        <dbReference type="ChEBI" id="CHEBI:29105"/>
    </ligand>
</feature>
<evidence type="ECO:0000313" key="13">
    <source>
        <dbReference type="EMBL" id="KRL04700.1"/>
    </source>
</evidence>
<evidence type="ECO:0000256" key="2">
    <source>
        <dbReference type="ARBA" id="ARBA00022517"/>
    </source>
</evidence>
<feature type="binding site" evidence="10">
    <location>
        <position position="251"/>
    </location>
    <ligand>
        <name>Zn(2+)</name>
        <dbReference type="ChEBI" id="CHEBI:29105"/>
    </ligand>
</feature>
<keyword evidence="2 10" id="KW-0690">Ribosome biogenesis</keyword>
<keyword evidence="1 10" id="KW-0963">Cytoplasm</keyword>
<feature type="binding site" evidence="10">
    <location>
        <begin position="115"/>
        <end position="118"/>
    </location>
    <ligand>
        <name>GTP</name>
        <dbReference type="ChEBI" id="CHEBI:37565"/>
    </ligand>
</feature>
<feature type="binding site" evidence="10">
    <location>
        <begin position="165"/>
        <end position="173"/>
    </location>
    <ligand>
        <name>GTP</name>
        <dbReference type="ChEBI" id="CHEBI:37565"/>
    </ligand>
</feature>